<dbReference type="GO" id="GO:0046872">
    <property type="term" value="F:metal ion binding"/>
    <property type="evidence" value="ECO:0007669"/>
    <property type="project" value="UniProtKB-KW"/>
</dbReference>
<dbReference type="Pfam" id="PF01663">
    <property type="entry name" value="Phosphodiest"/>
    <property type="match status" value="1"/>
</dbReference>
<dbReference type="GO" id="GO:0004035">
    <property type="term" value="F:alkaline phosphatase activity"/>
    <property type="evidence" value="ECO:0007669"/>
    <property type="project" value="InterPro"/>
</dbReference>
<dbReference type="PIRSF" id="PIRSF031924">
    <property type="entry name" value="Pi-irrepressible_AP"/>
    <property type="match status" value="1"/>
</dbReference>
<keyword evidence="1 4" id="KW-0597">Phosphoprotein</keyword>
<dbReference type="NCBIfam" id="NF042991">
    <property type="entry name" value="alk_phos_PafA"/>
    <property type="match status" value="1"/>
</dbReference>
<feature type="binding site" evidence="5">
    <location>
        <begin position="159"/>
        <end position="161"/>
    </location>
    <ligand>
        <name>substrate</name>
    </ligand>
</feature>
<evidence type="ECO:0000256" key="1">
    <source>
        <dbReference type="ARBA" id="ARBA00022553"/>
    </source>
</evidence>
<dbReference type="PANTHER" id="PTHR10151:SF120">
    <property type="entry name" value="BIS(5'-ADENOSYL)-TRIPHOSPHATASE"/>
    <property type="match status" value="1"/>
</dbReference>
<dbReference type="PANTHER" id="PTHR10151">
    <property type="entry name" value="ECTONUCLEOTIDE PYROPHOSPHATASE/PHOSPHODIESTERASE"/>
    <property type="match status" value="1"/>
</dbReference>
<dbReference type="Gene3D" id="3.30.1360.150">
    <property type="match status" value="1"/>
</dbReference>
<reference evidence="8" key="1">
    <citation type="submission" date="2016-10" db="EMBL/GenBank/DDBJ databases">
        <authorList>
            <person name="Varghese N."/>
            <person name="Submissions S."/>
        </authorList>
    </citation>
    <scope>NUCLEOTIDE SEQUENCE [LARGE SCALE GENOMIC DNA]</scope>
    <source>
        <strain evidence="8">DSM 22703</strain>
    </source>
</reference>
<evidence type="ECO:0000313" key="7">
    <source>
        <dbReference type="EMBL" id="SDA57377.1"/>
    </source>
</evidence>
<evidence type="ECO:0000256" key="2">
    <source>
        <dbReference type="ARBA" id="ARBA00022723"/>
    </source>
</evidence>
<feature type="binding site" evidence="5">
    <location>
        <position position="98"/>
    </location>
    <ligand>
        <name>substrate</name>
    </ligand>
</feature>
<keyword evidence="3 6" id="KW-0732">Signal</keyword>
<proteinExistence type="predicted"/>
<sequence length="544" mass="60561">MRKLLALGILLFAVQLVALAQSQTERPKLVVGIIVDQMRQEYFYRFGERFGEGGFKRFTDQGYMMTNGHYNYIPTYTGPGHASVYTGTTPATHGIIANNWYVKQLGRAIYCAEDSTVTNVAGTPGNGEISPRNMLTTTITDELRFATNKRSKVVGIAIKDRGASLPAGHTGDAYWYDDVNGDFMTSTYYYDSLTLPKWVSGFNAKKLPDTYLKQTWNTLFPINTYKNSIADNNDFEGPFVGKLTPTFPYNLDSLKADNGGYGLVSSTPYGNTLTFDFAYAAIEGEKLGQRGETDFLAVSFSSPDYIGHRFGPPSIEVEDTYLRLDRELTKFFDYLDKTIGKGQYVAFITADHGVAEVPAYMVSENVPGGNFNSGMVMNQLRGFALAKYGEGNWILNFSNEQVFLNRDLAREMNIDFVQMQRDVAEFSLRFKGVKEAYTSFDLRTQEYTKHQKSLLQMGYNHKASGDVLLVLEPAWLAGGQRGTTHGSGYSYDTHVPVAFYGWGIKQGKSAAYTSVTDIAPTLSILLKTRMPNGTTGQPIKEILD</sequence>
<dbReference type="EMBL" id="FMXE01000006">
    <property type="protein sequence ID" value="SDA57377.1"/>
    <property type="molecule type" value="Genomic_DNA"/>
</dbReference>
<feature type="active site" description="Phosphothreonine intermediate" evidence="4">
    <location>
        <position position="77"/>
    </location>
</feature>
<dbReference type="InterPro" id="IPR017850">
    <property type="entry name" value="Alkaline_phosphatase_core_sf"/>
</dbReference>
<dbReference type="AlphaFoldDB" id="A0A1G5WIN2"/>
<accession>A0A1G5WIN2</accession>
<dbReference type="InterPro" id="IPR026263">
    <property type="entry name" value="Alkaline_phosphatase_prok"/>
</dbReference>
<dbReference type="SUPFAM" id="SSF53649">
    <property type="entry name" value="Alkaline phosphatase-like"/>
    <property type="match status" value="1"/>
</dbReference>
<dbReference type="Proteomes" id="UP000198756">
    <property type="component" value="Unassembled WGS sequence"/>
</dbReference>
<evidence type="ECO:0000313" key="8">
    <source>
        <dbReference type="Proteomes" id="UP000198756"/>
    </source>
</evidence>
<keyword evidence="8" id="KW-1185">Reference proteome</keyword>
<feature type="chain" id="PRO_5011460420" evidence="6">
    <location>
        <begin position="21"/>
        <end position="544"/>
    </location>
</feature>
<evidence type="ECO:0000256" key="5">
    <source>
        <dbReference type="PIRSR" id="PIRSR031924-51"/>
    </source>
</evidence>
<dbReference type="OrthoDB" id="9766127at2"/>
<evidence type="ECO:0000256" key="3">
    <source>
        <dbReference type="ARBA" id="ARBA00022729"/>
    </source>
</evidence>
<dbReference type="RefSeq" id="WP_092728966.1">
    <property type="nucleotide sequence ID" value="NZ_FMXE01000006.1"/>
</dbReference>
<name>A0A1G5WIN2_9BACT</name>
<dbReference type="InterPro" id="IPR002591">
    <property type="entry name" value="Phosphodiest/P_Trfase"/>
</dbReference>
<evidence type="ECO:0000256" key="6">
    <source>
        <dbReference type="SAM" id="SignalP"/>
    </source>
</evidence>
<feature type="signal peptide" evidence="6">
    <location>
        <begin position="1"/>
        <end position="20"/>
    </location>
</feature>
<keyword evidence="2" id="KW-0479">Metal-binding</keyword>
<protein>
    <submittedName>
        <fullName evidence="7">Type I phosphodiesterase / nucleotide pyrophosphatase</fullName>
    </submittedName>
</protein>
<dbReference type="CDD" id="cd16016">
    <property type="entry name" value="AP-SPAP"/>
    <property type="match status" value="1"/>
</dbReference>
<evidence type="ECO:0000256" key="4">
    <source>
        <dbReference type="PIRSR" id="PIRSR031924-50"/>
    </source>
</evidence>
<gene>
    <name evidence="7" type="ORF">SAMN03080617_01134</name>
</gene>
<dbReference type="Gene3D" id="3.40.720.10">
    <property type="entry name" value="Alkaline Phosphatase, subunit A"/>
    <property type="match status" value="1"/>
</dbReference>
<organism evidence="7 8">
    <name type="scientific">Algoriphagus alkaliphilus</name>
    <dbReference type="NCBI Taxonomy" id="279824"/>
    <lineage>
        <taxon>Bacteria</taxon>
        <taxon>Pseudomonadati</taxon>
        <taxon>Bacteroidota</taxon>
        <taxon>Cytophagia</taxon>
        <taxon>Cytophagales</taxon>
        <taxon>Cyclobacteriaceae</taxon>
        <taxon>Algoriphagus</taxon>
    </lineage>
</organism>